<dbReference type="Pfam" id="PF19583">
    <property type="entry name" value="ODP"/>
    <property type="match status" value="1"/>
</dbReference>
<gene>
    <name evidence="7" type="ORF">SAMN02745751_02885</name>
</gene>
<evidence type="ECO:0000256" key="2">
    <source>
        <dbReference type="ARBA" id="ARBA00007121"/>
    </source>
</evidence>
<feature type="domain" description="Flavodoxin-like" evidence="6">
    <location>
        <begin position="255"/>
        <end position="393"/>
    </location>
</feature>
<dbReference type="PROSITE" id="PS50902">
    <property type="entry name" value="FLAVODOXIN_LIKE"/>
    <property type="match status" value="1"/>
</dbReference>
<dbReference type="SUPFAM" id="SSF52218">
    <property type="entry name" value="Flavoproteins"/>
    <property type="match status" value="1"/>
</dbReference>
<evidence type="ECO:0000259" key="6">
    <source>
        <dbReference type="PROSITE" id="PS50902"/>
    </source>
</evidence>
<dbReference type="EMBL" id="FQZL01000026">
    <property type="protein sequence ID" value="SHJ58123.1"/>
    <property type="molecule type" value="Genomic_DNA"/>
</dbReference>
<dbReference type="PANTHER" id="PTHR32145">
    <property type="entry name" value="DIFLAVIN FLAVOPROTEIN A 2-RELATED"/>
    <property type="match status" value="1"/>
</dbReference>
<dbReference type="Gene3D" id="3.60.15.10">
    <property type="entry name" value="Ribonuclease Z/Hydroxyacylglutathione hydrolase-like"/>
    <property type="match status" value="1"/>
</dbReference>
<dbReference type="Gene3D" id="3.40.50.360">
    <property type="match status" value="1"/>
</dbReference>
<evidence type="ECO:0000256" key="5">
    <source>
        <dbReference type="ARBA" id="ARBA00023004"/>
    </source>
</evidence>
<evidence type="ECO:0000313" key="8">
    <source>
        <dbReference type="Proteomes" id="UP000184052"/>
    </source>
</evidence>
<dbReference type="CDD" id="cd07709">
    <property type="entry name" value="flavodiiron_proteins_MBL-fold"/>
    <property type="match status" value="1"/>
</dbReference>
<dbReference type="OrthoDB" id="9807946at2"/>
<dbReference type="Pfam" id="PF00258">
    <property type="entry name" value="Flavodoxin_1"/>
    <property type="match status" value="1"/>
</dbReference>
<protein>
    <submittedName>
        <fullName evidence="7">Flavorubredoxin</fullName>
    </submittedName>
</protein>
<dbReference type="InterPro" id="IPR016440">
    <property type="entry name" value="Rubredoxin-O_OxRdtase"/>
</dbReference>
<dbReference type="InterPro" id="IPR001279">
    <property type="entry name" value="Metallo-B-lactamas"/>
</dbReference>
<keyword evidence="8" id="KW-1185">Reference proteome</keyword>
<evidence type="ECO:0000313" key="7">
    <source>
        <dbReference type="EMBL" id="SHJ58123.1"/>
    </source>
</evidence>
<dbReference type="STRING" id="1121476.SAMN02745751_02885"/>
<reference evidence="7 8" key="1">
    <citation type="submission" date="2016-11" db="EMBL/GenBank/DDBJ databases">
        <authorList>
            <person name="Jaros S."/>
            <person name="Januszkiewicz K."/>
            <person name="Wedrychowicz H."/>
        </authorList>
    </citation>
    <scope>NUCLEOTIDE SEQUENCE [LARGE SCALE GENOMIC DNA]</scope>
    <source>
        <strain evidence="7 8">DSM 17477</strain>
    </source>
</reference>
<accession>A0A1M6KGN5</accession>
<dbReference type="GO" id="GO:0016651">
    <property type="term" value="F:oxidoreductase activity, acting on NAD(P)H"/>
    <property type="evidence" value="ECO:0007669"/>
    <property type="project" value="UniProtKB-ARBA"/>
</dbReference>
<dbReference type="InterPro" id="IPR036866">
    <property type="entry name" value="RibonucZ/Hydroxyglut_hydro"/>
</dbReference>
<sequence length="401" mass="45409">MSTLKLKDDIYWVGILDEKLRVFDIIMETKFGTTYNSYLVKGSEKIALVETAKAKFFDEYLDNIEEYTSISDIDYIVLDHTEPDHTGSVEKILDMNPNITIVGSKGAIQFIEHIINRSFKSMIVKTGDSLDLGNKTLEFISAPKLHWPDSIYTYIPEDKVLFTCDSFGSHYCLDTVLQSTIKNQEDYTEALKYYYDMILGPFKASFLRAIDKIKDLEIDMVCTGHGPVLDSDPWKIIEQSKEWSTEINPNKNKTVVIAYVSAYGYTEEMAQHIAEGIRSENIDAILYDLTDADSETLAADLYWADGILLGSPTILCDALKPVWDLTTTMFPETHGGKFASAFGSYGWSGEAVPNLLTRLKQLRMRVTDEGYQIRFKPSNDEIKGSFEFGKSFAEKIAKTIK</sequence>
<evidence type="ECO:0000256" key="1">
    <source>
        <dbReference type="ARBA" id="ARBA00001962"/>
    </source>
</evidence>
<dbReference type="SMART" id="SM00849">
    <property type="entry name" value="Lactamase_B"/>
    <property type="match status" value="1"/>
</dbReference>
<dbReference type="InterPro" id="IPR045761">
    <property type="entry name" value="ODP_dom"/>
</dbReference>
<dbReference type="Proteomes" id="UP000184052">
    <property type="component" value="Unassembled WGS sequence"/>
</dbReference>
<dbReference type="GO" id="GO:0010181">
    <property type="term" value="F:FMN binding"/>
    <property type="evidence" value="ECO:0007669"/>
    <property type="project" value="InterPro"/>
</dbReference>
<dbReference type="InterPro" id="IPR008254">
    <property type="entry name" value="Flavodoxin/NO_synth"/>
</dbReference>
<dbReference type="InterPro" id="IPR029039">
    <property type="entry name" value="Flavoprotein-like_sf"/>
</dbReference>
<keyword evidence="4" id="KW-0249">Electron transport</keyword>
<name>A0A1M6KGN5_9FIRM</name>
<dbReference type="InterPro" id="IPR051285">
    <property type="entry name" value="NADH_oxidoreductase_modular"/>
</dbReference>
<evidence type="ECO:0000256" key="3">
    <source>
        <dbReference type="ARBA" id="ARBA00022448"/>
    </source>
</evidence>
<dbReference type="GO" id="GO:0009055">
    <property type="term" value="F:electron transfer activity"/>
    <property type="evidence" value="ECO:0007669"/>
    <property type="project" value="InterPro"/>
</dbReference>
<dbReference type="AlphaFoldDB" id="A0A1M6KGN5"/>
<dbReference type="PANTHER" id="PTHR32145:SF11">
    <property type="entry name" value="DIFLAVIN FLAVOPROTEIN A 2-RELATED"/>
    <property type="match status" value="1"/>
</dbReference>
<organism evidence="7 8">
    <name type="scientific">Dethiosulfatibacter aminovorans DSM 17477</name>
    <dbReference type="NCBI Taxonomy" id="1121476"/>
    <lineage>
        <taxon>Bacteria</taxon>
        <taxon>Bacillati</taxon>
        <taxon>Bacillota</taxon>
        <taxon>Tissierellia</taxon>
        <taxon>Dethiosulfatibacter</taxon>
    </lineage>
</organism>
<dbReference type="PIRSF" id="PIRSF005243">
    <property type="entry name" value="ROO"/>
    <property type="match status" value="1"/>
</dbReference>
<dbReference type="RefSeq" id="WP_073050272.1">
    <property type="nucleotide sequence ID" value="NZ_FQZL01000026.1"/>
</dbReference>
<dbReference type="GO" id="GO:0046872">
    <property type="term" value="F:metal ion binding"/>
    <property type="evidence" value="ECO:0007669"/>
    <property type="project" value="InterPro"/>
</dbReference>
<dbReference type="SUPFAM" id="SSF56281">
    <property type="entry name" value="Metallo-hydrolase/oxidoreductase"/>
    <property type="match status" value="1"/>
</dbReference>
<proteinExistence type="inferred from homology"/>
<comment type="cofactor">
    <cofactor evidence="1">
        <name>Fe cation</name>
        <dbReference type="ChEBI" id="CHEBI:24875"/>
    </cofactor>
</comment>
<keyword evidence="5" id="KW-0408">Iron</keyword>
<comment type="similarity">
    <text evidence="2">In the N-terminal section; belongs to the zinc metallo-hydrolase group 3 family.</text>
</comment>
<keyword evidence="3" id="KW-0813">Transport</keyword>
<evidence type="ECO:0000256" key="4">
    <source>
        <dbReference type="ARBA" id="ARBA00022982"/>
    </source>
</evidence>